<gene>
    <name evidence="5" type="ORF">RD1301_v1_4280003</name>
    <name evidence="2" type="ORF">RUN1744_v1_2790001</name>
    <name evidence="3" type="ORF">TD1301_v1_3420004</name>
    <name evidence="4" type="ORF">TF3108_v1_2230001</name>
</gene>
<evidence type="ECO:0000313" key="2">
    <source>
        <dbReference type="EMBL" id="CUV26768.1"/>
    </source>
</evidence>
<evidence type="ECO:0000313" key="4">
    <source>
        <dbReference type="EMBL" id="CUV43012.1"/>
    </source>
</evidence>
<sequence>MVNAEAWRFGGEFGKLGRGGLLGADCGGLHGLLAFAGLLLLAQPLFLFCVGGCSGCRLGGGCLGEDVGWKM</sequence>
<protein>
    <recommendedName>
        <fullName evidence="6">Transmembrane protein</fullName>
    </recommendedName>
</protein>
<feature type="transmembrane region" description="Helical" evidence="1">
    <location>
        <begin position="29"/>
        <end position="50"/>
    </location>
</feature>
<dbReference type="AlphaFoldDB" id="A0A0S4W895"/>
<dbReference type="EMBL" id="LN899826">
    <property type="protein sequence ID" value="CUV43012.1"/>
    <property type="molecule type" value="Genomic_DNA"/>
</dbReference>
<evidence type="ECO:0000313" key="5">
    <source>
        <dbReference type="EMBL" id="CUV63963.1"/>
    </source>
</evidence>
<keyword evidence="1" id="KW-1133">Transmembrane helix</keyword>
<dbReference type="EMBL" id="LN899823">
    <property type="protein sequence ID" value="CUV26768.1"/>
    <property type="molecule type" value="Genomic_DNA"/>
</dbReference>
<name>A0A0S4W895_RALSL</name>
<dbReference type="EMBL" id="LN899822">
    <property type="protein sequence ID" value="CUV63963.1"/>
    <property type="molecule type" value="Genomic_DNA"/>
</dbReference>
<reference evidence="4" key="1">
    <citation type="submission" date="2015-10" db="EMBL/GenBank/DDBJ databases">
        <authorList>
            <person name="Gilbert D.G."/>
        </authorList>
    </citation>
    <scope>NUCLEOTIDE SEQUENCE</scope>
    <source>
        <strain evidence="4">Phyl III-seqv23</strain>
    </source>
</reference>
<keyword evidence="1" id="KW-0472">Membrane</keyword>
<keyword evidence="1" id="KW-0812">Transmembrane</keyword>
<evidence type="ECO:0008006" key="6">
    <source>
        <dbReference type="Google" id="ProtNLM"/>
    </source>
</evidence>
<accession>A0A0S4W895</accession>
<proteinExistence type="predicted"/>
<evidence type="ECO:0000256" key="1">
    <source>
        <dbReference type="SAM" id="Phobius"/>
    </source>
</evidence>
<organism evidence="4">
    <name type="scientific">Ralstonia solanacearum</name>
    <name type="common">Pseudomonas solanacearum</name>
    <dbReference type="NCBI Taxonomy" id="305"/>
    <lineage>
        <taxon>Bacteria</taxon>
        <taxon>Pseudomonadati</taxon>
        <taxon>Pseudomonadota</taxon>
        <taxon>Betaproteobacteria</taxon>
        <taxon>Burkholderiales</taxon>
        <taxon>Burkholderiaceae</taxon>
        <taxon>Ralstonia</taxon>
        <taxon>Ralstonia solanacearum species complex</taxon>
    </lineage>
</organism>
<evidence type="ECO:0000313" key="3">
    <source>
        <dbReference type="EMBL" id="CUV37433.1"/>
    </source>
</evidence>
<dbReference type="EMBL" id="LN899825">
    <property type="protein sequence ID" value="CUV37433.1"/>
    <property type="molecule type" value="Genomic_DNA"/>
</dbReference>